<dbReference type="Proteomes" id="UP000256838">
    <property type="component" value="Unassembled WGS sequence"/>
</dbReference>
<comment type="caution">
    <text evidence="2">The sequence shown here is derived from an EMBL/GenBank/DDBJ whole genome shotgun (WGS) entry which is preliminary data.</text>
</comment>
<organism evidence="2 3">
    <name type="scientific">Trinickia dinghuensis</name>
    <dbReference type="NCBI Taxonomy" id="2291023"/>
    <lineage>
        <taxon>Bacteria</taxon>
        <taxon>Pseudomonadati</taxon>
        <taxon>Pseudomonadota</taxon>
        <taxon>Betaproteobacteria</taxon>
        <taxon>Burkholderiales</taxon>
        <taxon>Burkholderiaceae</taxon>
        <taxon>Trinickia</taxon>
    </lineage>
</organism>
<feature type="region of interest" description="Disordered" evidence="1">
    <location>
        <begin position="146"/>
        <end position="171"/>
    </location>
</feature>
<reference evidence="2 3" key="1">
    <citation type="submission" date="2018-08" db="EMBL/GenBank/DDBJ databases">
        <title>Paraburkholderia sp. DHOM06 isolated from forest soil.</title>
        <authorList>
            <person name="Gao Z.-H."/>
            <person name="Qiu L.-H."/>
        </authorList>
    </citation>
    <scope>NUCLEOTIDE SEQUENCE [LARGE SCALE GENOMIC DNA]</scope>
    <source>
        <strain evidence="2 3">DHOM06</strain>
    </source>
</reference>
<evidence type="ECO:0000256" key="1">
    <source>
        <dbReference type="SAM" id="MobiDB-lite"/>
    </source>
</evidence>
<keyword evidence="3" id="KW-1185">Reference proteome</keyword>
<evidence type="ECO:0000313" key="3">
    <source>
        <dbReference type="Proteomes" id="UP000256838"/>
    </source>
</evidence>
<evidence type="ECO:0000313" key="2">
    <source>
        <dbReference type="EMBL" id="RDU97861.1"/>
    </source>
</evidence>
<sequence length="171" mass="17986">MPKASLLEALRDLELGEEPGSAAAQLRGLEVEINALLVQGYTQRQIWAALAGRGLKLSFSGFKTSLHRMQKEAIGLQKASNRPETCPHCGGLLVDAEAGCKEGKAGVGTTVDSQLAVATKNDAPDISAPDGRMGESFARRLQTGELQGGLSRQPTVQAETVPVPGVADKPR</sequence>
<gene>
    <name evidence="2" type="ORF">DWV00_15010</name>
</gene>
<protein>
    <submittedName>
        <fullName evidence="2">Uncharacterized protein</fullName>
    </submittedName>
</protein>
<proteinExistence type="predicted"/>
<dbReference type="AlphaFoldDB" id="A0A3D8JZS3"/>
<accession>A0A3D8JZS3</accession>
<dbReference type="EMBL" id="QRGA01000008">
    <property type="protein sequence ID" value="RDU97861.1"/>
    <property type="molecule type" value="Genomic_DNA"/>
</dbReference>
<name>A0A3D8JZS3_9BURK</name>